<dbReference type="EC" id="2.1.1.137" evidence="4"/>
<feature type="domain" description="Methyltransferase" evidence="9">
    <location>
        <begin position="68"/>
        <end position="213"/>
    </location>
</feature>
<evidence type="ECO:0000256" key="5">
    <source>
        <dbReference type="ARBA" id="ARBA00034545"/>
    </source>
</evidence>
<name>A0A934WZR0_9BACT</name>
<dbReference type="Gene3D" id="3.40.50.150">
    <property type="entry name" value="Vaccinia Virus protein VP39"/>
    <property type="match status" value="1"/>
</dbReference>
<dbReference type="GO" id="GO:0032259">
    <property type="term" value="P:methylation"/>
    <property type="evidence" value="ECO:0007669"/>
    <property type="project" value="UniProtKB-KW"/>
</dbReference>
<evidence type="ECO:0000256" key="7">
    <source>
        <dbReference type="ARBA" id="ARBA00047943"/>
    </source>
</evidence>
<comment type="catalytic activity">
    <reaction evidence="6">
        <text>arsenic triglutathione + [thioredoxin]-dithiol + S-adenosyl-L-methionine + 2 H2O = methylarsonous acid + [thioredoxin]-disulfide + 3 glutathione + S-adenosyl-L-homocysteine + H(+)</text>
        <dbReference type="Rhea" id="RHEA:69460"/>
        <dbReference type="Rhea" id="RHEA-COMP:10698"/>
        <dbReference type="Rhea" id="RHEA-COMP:10700"/>
        <dbReference type="ChEBI" id="CHEBI:15377"/>
        <dbReference type="ChEBI" id="CHEBI:15378"/>
        <dbReference type="ChEBI" id="CHEBI:17826"/>
        <dbReference type="ChEBI" id="CHEBI:29950"/>
        <dbReference type="ChEBI" id="CHEBI:50058"/>
        <dbReference type="ChEBI" id="CHEBI:57856"/>
        <dbReference type="ChEBI" id="CHEBI:57925"/>
        <dbReference type="ChEBI" id="CHEBI:59789"/>
        <dbReference type="ChEBI" id="CHEBI:183640"/>
        <dbReference type="EC" id="2.1.1.137"/>
    </reaction>
</comment>
<comment type="similarity">
    <text evidence="3">Belongs to the methyltransferase superfamily. Arsenite methyltransferase family.</text>
</comment>
<protein>
    <recommendedName>
        <fullName evidence="5">Arsenite methyltransferase</fullName>
        <ecNumber evidence="4">2.1.1.137</ecNumber>
    </recommendedName>
</protein>
<evidence type="ECO:0000256" key="8">
    <source>
        <dbReference type="ARBA" id="ARBA00048428"/>
    </source>
</evidence>
<dbReference type="NCBIfam" id="NF008823">
    <property type="entry name" value="PRK11873.1"/>
    <property type="match status" value="1"/>
</dbReference>
<comment type="catalytic activity">
    <reaction evidence="8">
        <text>arsenic triglutathione + 3 [thioredoxin]-dithiol + 3 S-adenosyl-L-methionine = trimethylarsine + 3 [thioredoxin]-disulfide + 3 glutathione + 3 S-adenosyl-L-homocysteine + 3 H(+)</text>
        <dbReference type="Rhea" id="RHEA:69432"/>
        <dbReference type="Rhea" id="RHEA-COMP:10698"/>
        <dbReference type="Rhea" id="RHEA-COMP:10700"/>
        <dbReference type="ChEBI" id="CHEBI:15378"/>
        <dbReference type="ChEBI" id="CHEBI:27130"/>
        <dbReference type="ChEBI" id="CHEBI:29950"/>
        <dbReference type="ChEBI" id="CHEBI:50058"/>
        <dbReference type="ChEBI" id="CHEBI:57856"/>
        <dbReference type="ChEBI" id="CHEBI:57925"/>
        <dbReference type="ChEBI" id="CHEBI:59789"/>
        <dbReference type="ChEBI" id="CHEBI:183640"/>
        <dbReference type="EC" id="2.1.1.137"/>
    </reaction>
</comment>
<evidence type="ECO:0000313" key="10">
    <source>
        <dbReference type="EMBL" id="MBK6266208.1"/>
    </source>
</evidence>
<gene>
    <name evidence="10" type="primary">arsM</name>
    <name evidence="10" type="ORF">JKA74_14275</name>
</gene>
<keyword evidence="1" id="KW-0808">Transferase</keyword>
<evidence type="ECO:0000256" key="1">
    <source>
        <dbReference type="ARBA" id="ARBA00022679"/>
    </source>
</evidence>
<proteinExistence type="inferred from homology"/>
<dbReference type="EMBL" id="JAEQBW010000006">
    <property type="protein sequence ID" value="MBK6266208.1"/>
    <property type="molecule type" value="Genomic_DNA"/>
</dbReference>
<dbReference type="InterPro" id="IPR029063">
    <property type="entry name" value="SAM-dependent_MTases_sf"/>
</dbReference>
<keyword evidence="10" id="KW-0489">Methyltransferase</keyword>
<dbReference type="InterPro" id="IPR026669">
    <property type="entry name" value="Arsenite_MeTrfase-like"/>
</dbReference>
<dbReference type="CDD" id="cd02440">
    <property type="entry name" value="AdoMet_MTases"/>
    <property type="match status" value="1"/>
</dbReference>
<evidence type="ECO:0000256" key="3">
    <source>
        <dbReference type="ARBA" id="ARBA00034487"/>
    </source>
</evidence>
<evidence type="ECO:0000256" key="2">
    <source>
        <dbReference type="ARBA" id="ARBA00022691"/>
    </source>
</evidence>
<organism evidence="10 11">
    <name type="scientific">Marivirga aurantiaca</name>
    <dbReference type="NCBI Taxonomy" id="2802615"/>
    <lineage>
        <taxon>Bacteria</taxon>
        <taxon>Pseudomonadati</taxon>
        <taxon>Bacteroidota</taxon>
        <taxon>Cytophagia</taxon>
        <taxon>Cytophagales</taxon>
        <taxon>Marivirgaceae</taxon>
        <taxon>Marivirga</taxon>
    </lineage>
</organism>
<dbReference type="PANTHER" id="PTHR43675:SF8">
    <property type="entry name" value="ARSENITE METHYLTRANSFERASE"/>
    <property type="match status" value="1"/>
</dbReference>
<keyword evidence="2" id="KW-0949">S-adenosyl-L-methionine</keyword>
<evidence type="ECO:0000256" key="4">
    <source>
        <dbReference type="ARBA" id="ARBA00034521"/>
    </source>
</evidence>
<dbReference type="Pfam" id="PF13847">
    <property type="entry name" value="Methyltransf_31"/>
    <property type="match status" value="1"/>
</dbReference>
<evidence type="ECO:0000259" key="9">
    <source>
        <dbReference type="Pfam" id="PF13847"/>
    </source>
</evidence>
<dbReference type="AlphaFoldDB" id="A0A934WZR0"/>
<reference evidence="10" key="1">
    <citation type="submission" date="2021-01" db="EMBL/GenBank/DDBJ databases">
        <title>Marivirga aurantiaca sp. nov., isolated from intertidal surface sediments.</title>
        <authorList>
            <person name="Zhang M."/>
        </authorList>
    </citation>
    <scope>NUCLEOTIDE SEQUENCE</scope>
    <source>
        <strain evidence="10">S37H4</strain>
    </source>
</reference>
<dbReference type="RefSeq" id="WP_201431885.1">
    <property type="nucleotide sequence ID" value="NZ_JAEQBW010000006.1"/>
</dbReference>
<keyword evidence="11" id="KW-1185">Reference proteome</keyword>
<dbReference type="InterPro" id="IPR025714">
    <property type="entry name" value="Methyltranfer_dom"/>
</dbReference>
<evidence type="ECO:0000256" key="6">
    <source>
        <dbReference type="ARBA" id="ARBA00047941"/>
    </source>
</evidence>
<evidence type="ECO:0000313" key="11">
    <source>
        <dbReference type="Proteomes" id="UP000611723"/>
    </source>
</evidence>
<dbReference type="Proteomes" id="UP000611723">
    <property type="component" value="Unassembled WGS sequence"/>
</dbReference>
<comment type="catalytic activity">
    <reaction evidence="7">
        <text>arsenic triglutathione + 2 [thioredoxin]-dithiol + 2 S-adenosyl-L-methionine + H2O = dimethylarsinous acid + 2 [thioredoxin]-disulfide + 3 glutathione + 2 S-adenosyl-L-homocysteine + 2 H(+)</text>
        <dbReference type="Rhea" id="RHEA:69464"/>
        <dbReference type="Rhea" id="RHEA-COMP:10698"/>
        <dbReference type="Rhea" id="RHEA-COMP:10700"/>
        <dbReference type="ChEBI" id="CHEBI:15377"/>
        <dbReference type="ChEBI" id="CHEBI:15378"/>
        <dbReference type="ChEBI" id="CHEBI:23808"/>
        <dbReference type="ChEBI" id="CHEBI:29950"/>
        <dbReference type="ChEBI" id="CHEBI:50058"/>
        <dbReference type="ChEBI" id="CHEBI:57856"/>
        <dbReference type="ChEBI" id="CHEBI:57925"/>
        <dbReference type="ChEBI" id="CHEBI:59789"/>
        <dbReference type="ChEBI" id="CHEBI:183640"/>
        <dbReference type="EC" id="2.1.1.137"/>
    </reaction>
</comment>
<dbReference type="SUPFAM" id="SSF53335">
    <property type="entry name" value="S-adenosyl-L-methionine-dependent methyltransferases"/>
    <property type="match status" value="1"/>
</dbReference>
<sequence length="262" mass="28467">MSDPIKESVKKIYTETVNNGNLSLQGSCCGNEVDANLFKEDYSKVQGYMQEADFGLGCGIPTELALIKEGDTVLDLGSGAGNDAFVASKIVGETGKVIGIDMTEAMVAKANINKEKIDARNVSFLLGDIENIPLSNNSIDVAISNCVMNLVPNKEKAYSEVFRVLKPGGHFSISDIVIEGQLPEQVKKSELLYSACISGAINKEDYLMAIETAGFSNIKIQSEKHFNIPEALLNKYLTAEEKEDFKAIPFSVSSINVYAEKF</sequence>
<comment type="caution">
    <text evidence="10">The sequence shown here is derived from an EMBL/GenBank/DDBJ whole genome shotgun (WGS) entry which is preliminary data.</text>
</comment>
<dbReference type="GO" id="GO:0030791">
    <property type="term" value="F:arsenite methyltransferase activity"/>
    <property type="evidence" value="ECO:0007669"/>
    <property type="project" value="UniProtKB-EC"/>
</dbReference>
<dbReference type="PANTHER" id="PTHR43675">
    <property type="entry name" value="ARSENITE METHYLTRANSFERASE"/>
    <property type="match status" value="1"/>
</dbReference>
<accession>A0A934WZR0</accession>